<evidence type="ECO:0000313" key="4">
    <source>
        <dbReference type="WBParaSite" id="GPUH_0000394601-mRNA-1"/>
    </source>
</evidence>
<feature type="region of interest" description="Disordered" evidence="1">
    <location>
        <begin position="1"/>
        <end position="29"/>
    </location>
</feature>
<feature type="compositionally biased region" description="Basic residues" evidence="1">
    <location>
        <begin position="241"/>
        <end position="253"/>
    </location>
</feature>
<keyword evidence="3" id="KW-1185">Reference proteome</keyword>
<feature type="compositionally biased region" description="Basic and acidic residues" evidence="1">
    <location>
        <begin position="229"/>
        <end position="240"/>
    </location>
</feature>
<evidence type="ECO:0000313" key="2">
    <source>
        <dbReference type="EMBL" id="VDK41589.1"/>
    </source>
</evidence>
<proteinExistence type="predicted"/>
<feature type="region of interest" description="Disordered" evidence="1">
    <location>
        <begin position="68"/>
        <end position="149"/>
    </location>
</feature>
<dbReference type="Proteomes" id="UP000271098">
    <property type="component" value="Unassembled WGS sequence"/>
</dbReference>
<organism evidence="4">
    <name type="scientific">Gongylonema pulchrum</name>
    <dbReference type="NCBI Taxonomy" id="637853"/>
    <lineage>
        <taxon>Eukaryota</taxon>
        <taxon>Metazoa</taxon>
        <taxon>Ecdysozoa</taxon>
        <taxon>Nematoda</taxon>
        <taxon>Chromadorea</taxon>
        <taxon>Rhabditida</taxon>
        <taxon>Spirurina</taxon>
        <taxon>Spiruromorpha</taxon>
        <taxon>Spiruroidea</taxon>
        <taxon>Gongylonematidae</taxon>
        <taxon>Gongylonema</taxon>
    </lineage>
</organism>
<dbReference type="AlphaFoldDB" id="A0A183D5E8"/>
<name>A0A183D5E8_9BILA</name>
<evidence type="ECO:0000256" key="1">
    <source>
        <dbReference type="SAM" id="MobiDB-lite"/>
    </source>
</evidence>
<dbReference type="EMBL" id="UYRT01007081">
    <property type="protein sequence ID" value="VDK41589.1"/>
    <property type="molecule type" value="Genomic_DNA"/>
</dbReference>
<feature type="compositionally biased region" description="Basic and acidic residues" evidence="1">
    <location>
        <begin position="132"/>
        <end position="147"/>
    </location>
</feature>
<reference evidence="4" key="1">
    <citation type="submission" date="2016-06" db="UniProtKB">
        <authorList>
            <consortium name="WormBaseParasite"/>
        </authorList>
    </citation>
    <scope>IDENTIFICATION</scope>
</reference>
<feature type="region of interest" description="Disordered" evidence="1">
    <location>
        <begin position="187"/>
        <end position="206"/>
    </location>
</feature>
<reference evidence="2 3" key="2">
    <citation type="submission" date="2018-11" db="EMBL/GenBank/DDBJ databases">
        <authorList>
            <consortium name="Pathogen Informatics"/>
        </authorList>
    </citation>
    <scope>NUCLEOTIDE SEQUENCE [LARGE SCALE GENOMIC DNA]</scope>
</reference>
<accession>A0A183D5E8</accession>
<dbReference type="WBParaSite" id="GPUH_0000394601-mRNA-1">
    <property type="protein sequence ID" value="GPUH_0000394601-mRNA-1"/>
    <property type="gene ID" value="GPUH_0000394601"/>
</dbReference>
<gene>
    <name evidence="2" type="ORF">GPUH_LOCUS3938</name>
</gene>
<evidence type="ECO:0000313" key="3">
    <source>
        <dbReference type="Proteomes" id="UP000271098"/>
    </source>
</evidence>
<sequence>MIFSISENVAQNKRINQKQRPPSLGLRSEAPLERLAAAANSVISEGDSSESNHMPAVQKYDVKVTTIEPEGVSKTAGHLPENETSKDAQNLQAQDDTPLVVSVEEGGAKLEEESFEAEEEADATTVKQNAAESREANDEAGKTDTEAQKAFAQAQEINGDAGRAACGDAKKTDNGVDEEEAVKVQKEGVAASSQKGDTSGCKASDDDAAVLERRKSLRVRKNIFGENALAKKESTAEERRKSSRMMKRTPAKV</sequence>
<feature type="compositionally biased region" description="Acidic residues" evidence="1">
    <location>
        <begin position="113"/>
        <end position="122"/>
    </location>
</feature>
<feature type="region of interest" description="Disordered" evidence="1">
    <location>
        <begin position="229"/>
        <end position="253"/>
    </location>
</feature>
<protein>
    <submittedName>
        <fullName evidence="2 4">Uncharacterized protein</fullName>
    </submittedName>
</protein>
<feature type="compositionally biased region" description="Polar residues" evidence="1">
    <location>
        <begin position="1"/>
        <end position="20"/>
    </location>
</feature>